<dbReference type="Pfam" id="PF18545">
    <property type="entry name" value="HalOD1"/>
    <property type="match status" value="1"/>
</dbReference>
<dbReference type="KEGG" id="nou:Natoc_4158"/>
<dbReference type="InterPro" id="IPR040624">
    <property type="entry name" value="HalOD1"/>
</dbReference>
<name>L0K681_9EURY</name>
<dbReference type="RefSeq" id="WP_015323295.1">
    <property type="nucleotide sequence ID" value="NC_019976.1"/>
</dbReference>
<geneLocation type="plasmid" evidence="2">
    <name>2</name>
</geneLocation>
<dbReference type="AlphaFoldDB" id="L0K681"/>
<accession>L0K681</accession>
<evidence type="ECO:0000313" key="3">
    <source>
        <dbReference type="Proteomes" id="UP000010878"/>
    </source>
</evidence>
<keyword evidence="3" id="KW-1185">Reference proteome</keyword>
<proteinExistence type="predicted"/>
<organism evidence="2 3">
    <name type="scientific">Natronococcus occultus SP4</name>
    <dbReference type="NCBI Taxonomy" id="694430"/>
    <lineage>
        <taxon>Archaea</taxon>
        <taxon>Methanobacteriati</taxon>
        <taxon>Methanobacteriota</taxon>
        <taxon>Stenosarchaea group</taxon>
        <taxon>Halobacteria</taxon>
        <taxon>Halobacteriales</taxon>
        <taxon>Natrialbaceae</taxon>
        <taxon>Natronococcus</taxon>
    </lineage>
</organism>
<dbReference type="HOGENOM" id="CLU_159738_3_0_2"/>
<reference evidence="2 3" key="1">
    <citation type="submission" date="2012-11" db="EMBL/GenBank/DDBJ databases">
        <title>FINISHED of Natronococcus occultus SP4, DSM 3396.</title>
        <authorList>
            <consortium name="DOE Joint Genome Institute"/>
            <person name="Eisen J."/>
            <person name="Huntemann M."/>
            <person name="Wei C.-L."/>
            <person name="Han J."/>
            <person name="Detter J.C."/>
            <person name="Han C."/>
            <person name="Tapia R."/>
            <person name="Chen A."/>
            <person name="Kyrpides N."/>
            <person name="Mavromatis K."/>
            <person name="Markowitz V."/>
            <person name="Szeto E."/>
            <person name="Ivanova N."/>
            <person name="Mikhailova N."/>
            <person name="Ovchinnikova G."/>
            <person name="Pagani I."/>
            <person name="Pati A."/>
            <person name="Goodwin L."/>
            <person name="Nordberg H.P."/>
            <person name="Cantor M.N."/>
            <person name="Hua S.X."/>
            <person name="Woyke T."/>
            <person name="Eisen J."/>
            <person name="Klenk H.-P."/>
            <person name="Klenk H.-P."/>
        </authorList>
    </citation>
    <scope>NUCLEOTIDE SEQUENCE [LARGE SCALE GENOMIC DNA]</scope>
    <source>
        <strain evidence="2 3">SP4</strain>
        <plasmid evidence="3">Plasmid 2</plasmid>
    </source>
</reference>
<dbReference type="EMBL" id="CP003931">
    <property type="protein sequence ID" value="AGB39864.1"/>
    <property type="molecule type" value="Genomic_DNA"/>
</dbReference>
<dbReference type="Proteomes" id="UP000010878">
    <property type="component" value="Plasmid 2"/>
</dbReference>
<protein>
    <recommendedName>
        <fullName evidence="1">Halobacterial output domain-containing protein</fullName>
    </recommendedName>
</protein>
<feature type="domain" description="Halobacterial output" evidence="1">
    <location>
        <begin position="20"/>
        <end position="87"/>
    </location>
</feature>
<evidence type="ECO:0000259" key="1">
    <source>
        <dbReference type="Pfam" id="PF18545"/>
    </source>
</evidence>
<evidence type="ECO:0000313" key="2">
    <source>
        <dbReference type="EMBL" id="AGB39864.1"/>
    </source>
</evidence>
<sequence length="90" mass="9293">MSNASVQTTNAPSVPNQGMTPVVAVVVAVADAAGTDPLELPPLHEAINPEALNELIDCDRESGLQSISFEYAGYDVVVSGTGDVHVTLSE</sequence>
<dbReference type="GeneID" id="14405885"/>
<keyword evidence="2" id="KW-0614">Plasmid</keyword>
<gene>
    <name evidence="2" type="ORF">Natoc_4158</name>
</gene>